<comment type="caution">
    <text evidence="2">The sequence shown here is derived from an EMBL/GenBank/DDBJ whole genome shotgun (WGS) entry which is preliminary data.</text>
</comment>
<name>A0A9P1DWJ7_CUSEU</name>
<evidence type="ECO:0000256" key="1">
    <source>
        <dbReference type="ARBA" id="ARBA00006974"/>
    </source>
</evidence>
<dbReference type="PANTHER" id="PTHR31929">
    <property type="entry name" value="SAUR-LIKE AUXIN-RESPONSIVE PROTEIN FAMILY-RELATED"/>
    <property type="match status" value="1"/>
</dbReference>
<dbReference type="GO" id="GO:0009733">
    <property type="term" value="P:response to auxin"/>
    <property type="evidence" value="ECO:0007669"/>
    <property type="project" value="InterPro"/>
</dbReference>
<reference evidence="2" key="1">
    <citation type="submission" date="2022-07" db="EMBL/GenBank/DDBJ databases">
        <authorList>
            <person name="Macas J."/>
            <person name="Novak P."/>
            <person name="Neumann P."/>
        </authorList>
    </citation>
    <scope>NUCLEOTIDE SEQUENCE</scope>
</reference>
<comment type="similarity">
    <text evidence="1">Belongs to the ARG7 family.</text>
</comment>
<gene>
    <name evidence="2" type="ORF">CEURO_LOCUS1051</name>
</gene>
<accession>A0A9P1DWJ7</accession>
<dbReference type="InterPro" id="IPR003676">
    <property type="entry name" value="SAUR_fam"/>
</dbReference>
<protein>
    <submittedName>
        <fullName evidence="2">Uncharacterized protein</fullName>
    </submittedName>
</protein>
<evidence type="ECO:0000313" key="2">
    <source>
        <dbReference type="EMBL" id="CAH9057244.1"/>
    </source>
</evidence>
<dbReference type="Pfam" id="PF02519">
    <property type="entry name" value="Auxin_inducible"/>
    <property type="match status" value="1"/>
</dbReference>
<proteinExistence type="inferred from homology"/>
<dbReference type="Proteomes" id="UP001152484">
    <property type="component" value="Unassembled WGS sequence"/>
</dbReference>
<evidence type="ECO:0000313" key="3">
    <source>
        <dbReference type="Proteomes" id="UP001152484"/>
    </source>
</evidence>
<organism evidence="2 3">
    <name type="scientific">Cuscuta europaea</name>
    <name type="common">European dodder</name>
    <dbReference type="NCBI Taxonomy" id="41803"/>
    <lineage>
        <taxon>Eukaryota</taxon>
        <taxon>Viridiplantae</taxon>
        <taxon>Streptophyta</taxon>
        <taxon>Embryophyta</taxon>
        <taxon>Tracheophyta</taxon>
        <taxon>Spermatophyta</taxon>
        <taxon>Magnoliopsida</taxon>
        <taxon>eudicotyledons</taxon>
        <taxon>Gunneridae</taxon>
        <taxon>Pentapetalae</taxon>
        <taxon>asterids</taxon>
        <taxon>lamiids</taxon>
        <taxon>Solanales</taxon>
        <taxon>Convolvulaceae</taxon>
        <taxon>Cuscuteae</taxon>
        <taxon>Cuscuta</taxon>
        <taxon>Cuscuta subgen. Cuscuta</taxon>
    </lineage>
</organism>
<dbReference type="AlphaFoldDB" id="A0A9P1DWJ7"/>
<sequence length="120" mass="13334">MGLMRLVGISEAKKKFGRTMCPKKGSINNLCTRRRKNESSDEVVAPKGHFAVYVGEARRRFVVPIGYLGNAMFQNLLDWAEQEFGFDHPTGALTIPCSEDYFICLSSLLNLAPNHSPSLA</sequence>
<keyword evidence="3" id="KW-1185">Reference proteome</keyword>
<dbReference type="EMBL" id="CAMAPE010000004">
    <property type="protein sequence ID" value="CAH9057244.1"/>
    <property type="molecule type" value="Genomic_DNA"/>
</dbReference>
<dbReference type="OrthoDB" id="625231at2759"/>